<dbReference type="Gene3D" id="1.25.40.20">
    <property type="entry name" value="Ankyrin repeat-containing domain"/>
    <property type="match status" value="1"/>
</dbReference>
<dbReference type="PANTHER" id="PTHR46899">
    <property type="entry name" value="PROTEIN PHOSPHATASE 1 REGULATORY SUBUNIT 27"/>
    <property type="match status" value="1"/>
</dbReference>
<evidence type="ECO:0000256" key="1">
    <source>
        <dbReference type="PROSITE-ProRule" id="PRU00023"/>
    </source>
</evidence>
<dbReference type="InterPro" id="IPR036770">
    <property type="entry name" value="Ankyrin_rpt-contain_sf"/>
</dbReference>
<dbReference type="Gene3D" id="3.30.40.10">
    <property type="entry name" value="Zinc/RING finger domain, C3HC4 (zinc finger)"/>
    <property type="match status" value="1"/>
</dbReference>
<dbReference type="InterPro" id="IPR002110">
    <property type="entry name" value="Ankyrin_rpt"/>
</dbReference>
<dbReference type="Pfam" id="PF12796">
    <property type="entry name" value="Ank_2"/>
    <property type="match status" value="1"/>
</dbReference>
<dbReference type="InterPro" id="IPR013083">
    <property type="entry name" value="Znf_RING/FYVE/PHD"/>
</dbReference>
<protein>
    <submittedName>
        <fullName evidence="3">Ankyrin repeat domain-containing protein</fullName>
    </submittedName>
</protein>
<comment type="caution">
    <text evidence="3">The sequence shown here is derived from an EMBL/GenBank/DDBJ whole genome shotgun (WGS) entry which is preliminary data.</text>
</comment>
<dbReference type="SUPFAM" id="SSF57850">
    <property type="entry name" value="RING/U-box"/>
    <property type="match status" value="1"/>
</dbReference>
<feature type="region of interest" description="Disordered" evidence="2">
    <location>
        <begin position="201"/>
        <end position="222"/>
    </location>
</feature>
<dbReference type="PROSITE" id="PS50088">
    <property type="entry name" value="ANK_REPEAT"/>
    <property type="match status" value="2"/>
</dbReference>
<evidence type="ECO:0000313" key="4">
    <source>
        <dbReference type="Proteomes" id="UP001320768"/>
    </source>
</evidence>
<keyword evidence="1" id="KW-0040">ANK repeat</keyword>
<name>A0ABT1L4Y0_9GAMM</name>
<feature type="repeat" description="ANK" evidence="1">
    <location>
        <begin position="40"/>
        <end position="72"/>
    </location>
</feature>
<reference evidence="3 4" key="1">
    <citation type="journal article" date="2022" name="Nat. Microbiol.">
        <title>The microbiome of a bacterivorous marine choanoflagellate contains a resource-demanding obligate bacterial associate.</title>
        <authorList>
            <person name="Needham D.M."/>
            <person name="Poirier C."/>
            <person name="Bachy C."/>
            <person name="George E.E."/>
            <person name="Wilken S."/>
            <person name="Yung C.C.M."/>
            <person name="Limardo A.J."/>
            <person name="Morando M."/>
            <person name="Sudek L."/>
            <person name="Malmstrom R.R."/>
            <person name="Keeling P.J."/>
            <person name="Santoro A.E."/>
            <person name="Worden A.Z."/>
        </authorList>
    </citation>
    <scope>NUCLEOTIDE SEQUENCE [LARGE SCALE GENOMIC DNA]</scope>
    <source>
        <strain evidence="3 4">Comchoano-2</strain>
    </source>
</reference>
<keyword evidence="4" id="KW-1185">Reference proteome</keyword>
<sequence>MKQTNNNGATPLFMTAQQGHLEVVKVLIEHGADINHQDAEGRTPLYIASKFGFVNIIESLFSSGADYESARATAENKRRLACELTLRKSWHAFISKRLEANPAYKDRYVEIKGLMAYCPISHEPLYDPVVFHPSGQSIEGSCWEEMQKQGGDQKCPMTNVKIEYFSKNNALKEANKKLWMKIEALHQEMQCSSLVGSSMFHTKPKPRGAGGEAPGKIPRLGE</sequence>
<evidence type="ECO:0000313" key="3">
    <source>
        <dbReference type="EMBL" id="MCP8352226.1"/>
    </source>
</evidence>
<dbReference type="PANTHER" id="PTHR46899:SF3">
    <property type="entry name" value="PROTEIN PHOSPHATASE 1 REGULATORY SUBUNIT 27"/>
    <property type="match status" value="1"/>
</dbReference>
<proteinExistence type="predicted"/>
<dbReference type="Proteomes" id="UP001320768">
    <property type="component" value="Unassembled WGS sequence"/>
</dbReference>
<evidence type="ECO:0000256" key="2">
    <source>
        <dbReference type="SAM" id="MobiDB-lite"/>
    </source>
</evidence>
<dbReference type="PRINTS" id="PR01415">
    <property type="entry name" value="ANKYRIN"/>
</dbReference>
<dbReference type="InterPro" id="IPR053080">
    <property type="entry name" value="PP1_regulatory_subunit_27"/>
</dbReference>
<dbReference type="SMART" id="SM00248">
    <property type="entry name" value="ANK"/>
    <property type="match status" value="2"/>
</dbReference>
<organism evidence="3 4">
    <name type="scientific">Candidatus Synchoanobacter obligatus</name>
    <dbReference type="NCBI Taxonomy" id="2919597"/>
    <lineage>
        <taxon>Bacteria</taxon>
        <taxon>Pseudomonadati</taxon>
        <taxon>Pseudomonadota</taxon>
        <taxon>Gammaproteobacteria</taxon>
        <taxon>Candidatus Comchoanobacterales</taxon>
        <taxon>Candidatus Comchoanobacteraceae</taxon>
        <taxon>Candidatus Synchoanobacter</taxon>
    </lineage>
</organism>
<dbReference type="SUPFAM" id="SSF48403">
    <property type="entry name" value="Ankyrin repeat"/>
    <property type="match status" value="1"/>
</dbReference>
<feature type="repeat" description="ANK" evidence="1">
    <location>
        <begin position="7"/>
        <end position="39"/>
    </location>
</feature>
<gene>
    <name evidence="3" type="ORF">MKS91_02860</name>
</gene>
<accession>A0ABT1L4Y0</accession>
<dbReference type="PROSITE" id="PS50297">
    <property type="entry name" value="ANK_REP_REGION"/>
    <property type="match status" value="2"/>
</dbReference>
<dbReference type="EMBL" id="JAKUDN010000002">
    <property type="protein sequence ID" value="MCP8352226.1"/>
    <property type="molecule type" value="Genomic_DNA"/>
</dbReference>